<organism evidence="8 9">
    <name type="scientific">Pedobacter segetis</name>
    <dbReference type="NCBI Taxonomy" id="2793069"/>
    <lineage>
        <taxon>Bacteria</taxon>
        <taxon>Pseudomonadati</taxon>
        <taxon>Bacteroidota</taxon>
        <taxon>Sphingobacteriia</taxon>
        <taxon>Sphingobacteriales</taxon>
        <taxon>Sphingobacteriaceae</taxon>
        <taxon>Pedobacter</taxon>
    </lineage>
</organism>
<dbReference type="PANTHER" id="PTHR46323:SF2">
    <property type="entry name" value="BETA-GALACTOSIDASE"/>
    <property type="match status" value="1"/>
</dbReference>
<accession>A0ABS1BME2</accession>
<feature type="domain" description="Glycoside hydrolase family 2 immunoglobulin-like beta-sandwich" evidence="7">
    <location>
        <begin position="221"/>
        <end position="333"/>
    </location>
</feature>
<dbReference type="EMBL" id="JAEHFY010000021">
    <property type="protein sequence ID" value="MBK0384065.1"/>
    <property type="molecule type" value="Genomic_DNA"/>
</dbReference>
<feature type="signal peptide" evidence="6">
    <location>
        <begin position="1"/>
        <end position="21"/>
    </location>
</feature>
<gene>
    <name evidence="8" type="ORF">I5M32_13935</name>
</gene>
<protein>
    <recommendedName>
        <fullName evidence="3">beta-galactosidase</fullName>
        <ecNumber evidence="3">3.2.1.23</ecNumber>
    </recommendedName>
</protein>
<keyword evidence="9" id="KW-1185">Reference proteome</keyword>
<keyword evidence="6" id="KW-0732">Signal</keyword>
<dbReference type="Proteomes" id="UP000660024">
    <property type="component" value="Unassembled WGS sequence"/>
</dbReference>
<evidence type="ECO:0000259" key="7">
    <source>
        <dbReference type="Pfam" id="PF00703"/>
    </source>
</evidence>
<name>A0ABS1BME2_9SPHI</name>
<dbReference type="RefSeq" id="WP_200587429.1">
    <property type="nucleotide sequence ID" value="NZ_JAEHFY010000021.1"/>
</dbReference>
<dbReference type="InterPro" id="IPR050347">
    <property type="entry name" value="Bact_Beta-galactosidase"/>
</dbReference>
<evidence type="ECO:0000313" key="8">
    <source>
        <dbReference type="EMBL" id="MBK0384065.1"/>
    </source>
</evidence>
<feature type="chain" id="PRO_5046227175" description="beta-galactosidase" evidence="6">
    <location>
        <begin position="22"/>
        <end position="959"/>
    </location>
</feature>
<dbReference type="InterPro" id="IPR008979">
    <property type="entry name" value="Galactose-bd-like_sf"/>
</dbReference>
<dbReference type="InterPro" id="IPR017853">
    <property type="entry name" value="GH"/>
</dbReference>
<evidence type="ECO:0000256" key="1">
    <source>
        <dbReference type="ARBA" id="ARBA00001412"/>
    </source>
</evidence>
<dbReference type="SUPFAM" id="SSF49785">
    <property type="entry name" value="Galactose-binding domain-like"/>
    <property type="match status" value="1"/>
</dbReference>
<comment type="caution">
    <text evidence="8">The sequence shown here is derived from an EMBL/GenBank/DDBJ whole genome shotgun (WGS) entry which is preliminary data.</text>
</comment>
<reference evidence="8 9" key="1">
    <citation type="submission" date="2020-12" db="EMBL/GenBank/DDBJ databases">
        <title>Bacterial novel species Pedobacter sp. SD-b isolated from soil.</title>
        <authorList>
            <person name="Jung H.-Y."/>
        </authorList>
    </citation>
    <scope>NUCLEOTIDE SEQUENCE [LARGE SCALE GENOMIC DNA]</scope>
    <source>
        <strain evidence="8 9">SD-b</strain>
    </source>
</reference>
<dbReference type="InterPro" id="IPR006102">
    <property type="entry name" value="Ig-like_GH2"/>
</dbReference>
<comment type="similarity">
    <text evidence="2">Belongs to the glycosyl hydrolase 2 family.</text>
</comment>
<dbReference type="Gene3D" id="2.60.120.260">
    <property type="entry name" value="Galactose-binding domain-like"/>
    <property type="match status" value="1"/>
</dbReference>
<evidence type="ECO:0000256" key="6">
    <source>
        <dbReference type="SAM" id="SignalP"/>
    </source>
</evidence>
<evidence type="ECO:0000313" key="9">
    <source>
        <dbReference type="Proteomes" id="UP000660024"/>
    </source>
</evidence>
<proteinExistence type="inferred from homology"/>
<evidence type="ECO:0000256" key="3">
    <source>
        <dbReference type="ARBA" id="ARBA00012756"/>
    </source>
</evidence>
<evidence type="ECO:0000256" key="5">
    <source>
        <dbReference type="ARBA" id="ARBA00023295"/>
    </source>
</evidence>
<dbReference type="EC" id="3.2.1.23" evidence="3"/>
<evidence type="ECO:0000256" key="4">
    <source>
        <dbReference type="ARBA" id="ARBA00022801"/>
    </source>
</evidence>
<keyword evidence="5" id="KW-0326">Glycosidase</keyword>
<dbReference type="SUPFAM" id="SSF51445">
    <property type="entry name" value="(Trans)glycosidases"/>
    <property type="match status" value="1"/>
</dbReference>
<comment type="catalytic activity">
    <reaction evidence="1">
        <text>Hydrolysis of terminal non-reducing beta-D-galactose residues in beta-D-galactosides.</text>
        <dbReference type="EC" id="3.2.1.23"/>
    </reaction>
</comment>
<evidence type="ECO:0000256" key="2">
    <source>
        <dbReference type="ARBA" id="ARBA00007401"/>
    </source>
</evidence>
<sequence>MKRTFLFLFVFLLAQTNILLAQEVLNLAGEWHFKLDPDNKGISEKWFKNPSDSAIIRLPGCLQEQGYGNIPSIDTKWWNGEDFHKWFTDRPWMAKYQDKSNFKLQEFLVPDRHYIGAAWYTLQVNIPKGWEQKDVELFLERCHWETRLWLDGEYIGQNRSLGTPHIYRLKNIKPGRHTLVLRVDNSEIVNIGGKPHSVSEQTAGTWNGIIGKLELRAQSAIHITNVQLYPDVNKKLVRVKGTIVTEQPDPNTQWLLDASVKDLNGDAQKLKILKVSGVLKSTENAFDFNFPMGDDVKLWDEFDANLYQINLMLKLGSESAETINVATQTFGMRSFGIAGKMFAINGQQTFLRGNVDCAVFPKTGYTPMDVNSWKRVWQTYKDFGLNMARFHSWCPPEAAFTAADEIGIYLAPEVGEWVTVNKQPQFDFLKEESLAILNRYGNHPSFVQLAEGNENGGDKEFFRQLIATWKTVDPRHLYSIKANSKSNPENIDYEVLRGTGNPFQRIRYQDGWPPLPLNSAFQSQVPGTSINWDEGVSKRDIPLIQHENAQFCAYPDVMNEISKYTGYLNPSYLEIAQDQLRERGMLNQVPDFVRVSGKWQIQLTKEEFEADYRTKGLAGFHWLCLADFTGQDTAPVGFTDAFYDTKPYVNPNMVKQWNAPTVLLASIPKRVFTSLSDFKADIMVSHFGKENINLSVTAQLKTDDGKVLRSWNMSQQKIAQGSAQMLGQIATPKLTVDQPTHLVLELKSASPQLTNSWDIWVFPDVKVKEIPKNITVAKQWNADVAEKLKKGGTVLLLPAQEDLKGKLPICFTNYYWTSFGENAGQSSAAGILIDTKYPVFKNFPTEDHVNWQWWDLLTYAHPIILDSYDSVNPFPKSYKAPIQPIDTWKINRKLALLSELKVGKGKLMICAIDLETDLDKRPVTKTFRNNLLNYIASKEFNPQTEVSISTIQELFNAKK</sequence>
<dbReference type="Gene3D" id="3.20.20.80">
    <property type="entry name" value="Glycosidases"/>
    <property type="match status" value="1"/>
</dbReference>
<dbReference type="Pfam" id="PF00703">
    <property type="entry name" value="Glyco_hydro_2"/>
    <property type="match status" value="1"/>
</dbReference>
<dbReference type="PANTHER" id="PTHR46323">
    <property type="entry name" value="BETA-GALACTOSIDASE"/>
    <property type="match status" value="1"/>
</dbReference>
<keyword evidence="4" id="KW-0378">Hydrolase</keyword>